<accession>A0AA95HAB2</accession>
<sequence>MLIFVSQCHKNSLKITRRILDSYANRIGERTWQTVMTQEGLIAVKTRLAKTARKSTAVACHRIHGTSRSELLWIVGNKREFDAAGNVPVHRTSRDLMKVQDENDWHDLELIKVLVALSALFHDFGKSWDHFQNMLKDAKKKDPIRHEWISLLLFKAWVQGKTDEQWLEELAALNEQTVAQREKFAKQLIKSAKPVKEAEDYPFEKGLSTFATWVAWLIVTHHKLPGERLKYGDIPAFSQIKKPASQAAVLETITRTMGYVKQSVEPTWKFSQHLPLLSDAWCKEAARWARKAQGNLASIAEKASHERLMLSLARLGLMVGDHHYSSKDANPRWKTDLLLDANTHKDKVTGQSIPKQKLDEHLVGVMESALKATHLLPYLETGLPQVSELRALRKPAKGKFAWQNKAVEALSDWRNNHPLEQNGFFAINMASTGYGKTFANAKIMGALSANQSLRYNLALGLRTLTLQTGDEYRSKLQLDNTQMAVLVGSSAVRFLHEQSHIEKQVQLELNEELEEQSGSASAAELETSFDIDIALGEAVDDKFSTVLKNAPKARQLLYAPVVVCTIDHLMPATESVAGGKHILPTLRLMSADLVIDEVDDFNREDMPAIARLVHLAGMLGRKVMISSATIPPAIAEGLLQAYQAGWQLFAKSRRQQSSVAVFWVDEFNTQINFISETQAFDSQHQHFIQQRLKRLAEQVAQRKAFIPIMQRSNVDKTELEQVWFGQVLQSVLTLHQAHAEWDETSSKHFSMGVVRVANVDPCIQLTRYLLACDLPDDIDIRVMPYHSRQVLLLRSEQEKHLDTVLNRKDGRQPQNNSIIRQHLLQSKKTQLIFILVATPVTEVGRDFCLDWAVIEPSSMRSMIQMAGRVRRHRPVSALASPNIHLLAYNLKGFTQTNPNLAVFRHPGFESKTYPLVSHCLKDLVDESALAKKVDASARIQAANPLQATQCLADLEHQALHDILLKADFSPKAVQGWLHSAFYFTRFAQQQSPFRASEPETDFVLYVEDEELVIRFAPDRSLKEKQLGKVVAHVHLTELEPSLKQRLWLSLDYASLLDEKRELLGRSLRGICEYLGTFSLPDREGEQNFDFNSYLGFLRILK</sequence>
<evidence type="ECO:0000256" key="1">
    <source>
        <dbReference type="ARBA" id="ARBA00006847"/>
    </source>
</evidence>
<dbReference type="SUPFAM" id="SSF52540">
    <property type="entry name" value="P-loop containing nucleoside triphosphate hydrolases"/>
    <property type="match status" value="1"/>
</dbReference>
<dbReference type="InterPro" id="IPR006483">
    <property type="entry name" value="CRISPR-assoc_Cas3_HD"/>
</dbReference>
<dbReference type="InterPro" id="IPR013395">
    <property type="entry name" value="CRISPR-assoc_Cas3_yers"/>
</dbReference>
<dbReference type="Pfam" id="PF22590">
    <property type="entry name" value="Cas3-like_C_2"/>
    <property type="match status" value="1"/>
</dbReference>
<dbReference type="GO" id="GO:0051607">
    <property type="term" value="P:defense response to virus"/>
    <property type="evidence" value="ECO:0007669"/>
    <property type="project" value="UniProtKB-KW"/>
</dbReference>
<dbReference type="GO" id="GO:0046872">
    <property type="term" value="F:metal ion binding"/>
    <property type="evidence" value="ECO:0007669"/>
    <property type="project" value="UniProtKB-KW"/>
</dbReference>
<keyword evidence="3" id="KW-0479">Metal-binding</keyword>
<dbReference type="Proteomes" id="UP001300672">
    <property type="component" value="Chromosome"/>
</dbReference>
<evidence type="ECO:0000256" key="8">
    <source>
        <dbReference type="ARBA" id="ARBA00023118"/>
    </source>
</evidence>
<dbReference type="PROSITE" id="PS51643">
    <property type="entry name" value="HD_CAS3"/>
    <property type="match status" value="1"/>
</dbReference>
<feature type="domain" description="HD Cas3-type" evidence="9">
    <location>
        <begin position="101"/>
        <end position="324"/>
    </location>
</feature>
<evidence type="ECO:0000256" key="7">
    <source>
        <dbReference type="ARBA" id="ARBA00022840"/>
    </source>
</evidence>
<keyword evidence="4" id="KW-0547">Nucleotide-binding</keyword>
<keyword evidence="8" id="KW-0051">Antiviral defense</keyword>
<evidence type="ECO:0000313" key="10">
    <source>
        <dbReference type="EMBL" id="WGZ92368.1"/>
    </source>
</evidence>
<keyword evidence="5" id="KW-0378">Hydrolase</keyword>
<dbReference type="InterPro" id="IPR027417">
    <property type="entry name" value="P-loop_NTPase"/>
</dbReference>
<reference evidence="10" key="1">
    <citation type="journal article" date="2023" name="Int. J. Mol. Sci.">
        <title>Metagenomics Revealed a New Genus 'Candidatus Thiocaldithrix dubininis' gen. nov., sp. nov. and a New Species 'Candidatus Thiothrix putei' sp. nov. in the Family Thiotrichaceae, Some Members of Which Have Traits of Both Na+- and H+-Motive Energetics.</title>
        <authorList>
            <person name="Ravin N.V."/>
            <person name="Muntyan M.S."/>
            <person name="Smolyakov D.D."/>
            <person name="Rudenko T.S."/>
            <person name="Beletsky A.V."/>
            <person name="Mardanov A.V."/>
            <person name="Grabovich M.Y."/>
        </authorList>
    </citation>
    <scope>NUCLEOTIDE SEQUENCE</scope>
    <source>
        <strain evidence="10">GKL-01</strain>
    </source>
</reference>
<comment type="similarity">
    <text evidence="2">In the central section; belongs to the CRISPR-associated helicase Cas3 family.</text>
</comment>
<dbReference type="GO" id="GO:0016787">
    <property type="term" value="F:hydrolase activity"/>
    <property type="evidence" value="ECO:0007669"/>
    <property type="project" value="UniProtKB-KW"/>
</dbReference>
<dbReference type="Gene3D" id="1.10.3210.30">
    <property type="match status" value="1"/>
</dbReference>
<evidence type="ECO:0000256" key="6">
    <source>
        <dbReference type="ARBA" id="ARBA00022806"/>
    </source>
</evidence>
<dbReference type="GO" id="GO:0004386">
    <property type="term" value="F:helicase activity"/>
    <property type="evidence" value="ECO:0007669"/>
    <property type="project" value="UniProtKB-KW"/>
</dbReference>
<evidence type="ECO:0000256" key="3">
    <source>
        <dbReference type="ARBA" id="ARBA00022723"/>
    </source>
</evidence>
<comment type="similarity">
    <text evidence="1">In the N-terminal section; belongs to the CRISPR-associated nuclease Cas3-HD family.</text>
</comment>
<dbReference type="KEGG" id="tdu:QJT80_07275"/>
<reference evidence="10" key="2">
    <citation type="submission" date="2023-04" db="EMBL/GenBank/DDBJ databases">
        <authorList>
            <person name="Beletskiy A.V."/>
            <person name="Mardanov A.V."/>
            <person name="Ravin N.V."/>
        </authorList>
    </citation>
    <scope>NUCLEOTIDE SEQUENCE</scope>
    <source>
        <strain evidence="10">GKL-01</strain>
    </source>
</reference>
<protein>
    <submittedName>
        <fullName evidence="10">Type I-F CRISPR-associated helicase Cas3f</fullName>
    </submittedName>
</protein>
<dbReference type="Pfam" id="PF21384">
    <property type="entry name" value="Cas3_I-F_Cas2"/>
    <property type="match status" value="1"/>
</dbReference>
<gene>
    <name evidence="10" type="primary">cas3f</name>
    <name evidence="10" type="ORF">QJT80_07275</name>
</gene>
<evidence type="ECO:0000256" key="4">
    <source>
        <dbReference type="ARBA" id="ARBA00022741"/>
    </source>
</evidence>
<dbReference type="InterPro" id="IPR048823">
    <property type="entry name" value="Cas3_I-F_Cas2"/>
</dbReference>
<evidence type="ECO:0000259" key="9">
    <source>
        <dbReference type="PROSITE" id="PS51643"/>
    </source>
</evidence>
<dbReference type="GO" id="GO:0005524">
    <property type="term" value="F:ATP binding"/>
    <property type="evidence" value="ECO:0007669"/>
    <property type="project" value="UniProtKB-KW"/>
</dbReference>
<evidence type="ECO:0000256" key="2">
    <source>
        <dbReference type="ARBA" id="ARBA00009046"/>
    </source>
</evidence>
<keyword evidence="7" id="KW-0067">ATP-binding</keyword>
<evidence type="ECO:0000256" key="5">
    <source>
        <dbReference type="ARBA" id="ARBA00022801"/>
    </source>
</evidence>
<keyword evidence="6" id="KW-0347">Helicase</keyword>
<dbReference type="NCBIfam" id="TIGR02562">
    <property type="entry name" value="cas3_yersinia"/>
    <property type="match status" value="1"/>
</dbReference>
<dbReference type="InterPro" id="IPR038257">
    <property type="entry name" value="CRISPR-assoc_Cas3_HD_sf"/>
</dbReference>
<organism evidence="10">
    <name type="scientific">Candidatus Thiocaldithrix dubininis</name>
    <dbReference type="NCBI Taxonomy" id="3080823"/>
    <lineage>
        <taxon>Bacteria</taxon>
        <taxon>Pseudomonadati</taxon>
        <taxon>Pseudomonadota</taxon>
        <taxon>Gammaproteobacteria</taxon>
        <taxon>Thiotrichales</taxon>
        <taxon>Thiotrichaceae</taxon>
        <taxon>Candidatus Thiocaldithrix</taxon>
    </lineage>
</organism>
<proteinExistence type="inferred from homology"/>
<dbReference type="EMBL" id="CP124755">
    <property type="protein sequence ID" value="WGZ92368.1"/>
    <property type="molecule type" value="Genomic_DNA"/>
</dbReference>
<dbReference type="AlphaFoldDB" id="A0AA95HAB2"/>
<name>A0AA95HAB2_9GAMM</name>
<dbReference type="InterPro" id="IPR054712">
    <property type="entry name" value="Cas3-like_dom"/>
</dbReference>